<organism evidence="14 15">
    <name type="scientific">Varroa destructor</name>
    <name type="common">Honeybee mite</name>
    <dbReference type="NCBI Taxonomy" id="109461"/>
    <lineage>
        <taxon>Eukaryota</taxon>
        <taxon>Metazoa</taxon>
        <taxon>Ecdysozoa</taxon>
        <taxon>Arthropoda</taxon>
        <taxon>Chelicerata</taxon>
        <taxon>Arachnida</taxon>
        <taxon>Acari</taxon>
        <taxon>Parasitiformes</taxon>
        <taxon>Mesostigmata</taxon>
        <taxon>Gamasina</taxon>
        <taxon>Dermanyssoidea</taxon>
        <taxon>Varroidae</taxon>
        <taxon>Varroa</taxon>
    </lineage>
</organism>
<keyword evidence="3" id="KW-0723">Serine/threonine-protein kinase</keyword>
<evidence type="ECO:0000256" key="1">
    <source>
        <dbReference type="ARBA" id="ARBA00012513"/>
    </source>
</evidence>
<dbReference type="SUPFAM" id="SSF56112">
    <property type="entry name" value="Protein kinase-like (PK-like)"/>
    <property type="match status" value="1"/>
</dbReference>
<dbReference type="RefSeq" id="XP_022648796.1">
    <property type="nucleotide sequence ID" value="XM_022793061.1"/>
</dbReference>
<dbReference type="EC" id="2.7.11.1" evidence="1"/>
<evidence type="ECO:0000256" key="11">
    <source>
        <dbReference type="PROSITE-ProRule" id="PRU10141"/>
    </source>
</evidence>
<dbReference type="PANTHER" id="PTHR24356">
    <property type="entry name" value="SERINE/THREONINE-PROTEIN KINASE"/>
    <property type="match status" value="1"/>
</dbReference>
<proteinExistence type="predicted"/>
<accession>A0A7M7J9Q0</accession>
<dbReference type="InterPro" id="IPR017441">
    <property type="entry name" value="Protein_kinase_ATP_BS"/>
</dbReference>
<dbReference type="Proteomes" id="UP000594260">
    <property type="component" value="Unplaced"/>
</dbReference>
<evidence type="ECO:0000313" key="14">
    <source>
        <dbReference type="EnsemblMetazoa" id="XP_022648796"/>
    </source>
</evidence>
<feature type="region of interest" description="Disordered" evidence="12">
    <location>
        <begin position="799"/>
        <end position="875"/>
    </location>
</feature>
<dbReference type="EnsemblMetazoa" id="XM_022793061">
    <property type="protein sequence ID" value="XP_022648796"/>
    <property type="gene ID" value="LOC111245139"/>
</dbReference>
<keyword evidence="4" id="KW-0808">Transferase</keyword>
<dbReference type="AlphaFoldDB" id="A0A7M7J9Q0"/>
<evidence type="ECO:0000256" key="10">
    <source>
        <dbReference type="ARBA" id="ARBA00048679"/>
    </source>
</evidence>
<dbReference type="GO" id="GO:0005634">
    <property type="term" value="C:nucleus"/>
    <property type="evidence" value="ECO:0007669"/>
    <property type="project" value="TreeGrafter"/>
</dbReference>
<sequence length="959" mass="106806">MLRTHLAELTRRFDICTHSVPPGHSRPDKGSQGEAGLILYRYPDEQQALVPYQEANLNITNQAATFDISKLAATDGASKSGQSVPASDWTYVSNNVTQGTSADVYKELRKACPNVIRVALIGLEEYTKGKKYLDPQLEPQEQYVREQVTLSLKEVGDLLRKERLKLEDIRETIENLFGLLEHLFVIKAFKAALMCRNKLVRGIYKVEDLAKRLEGFADPNSMTDWQGIRESLCALPIDVGADGDLMAFVPPISLFRSKGLLGVGGFGAVYRARFGRSVTVTVKLVAKDRFASPFVACTGKLVGSMINHALLVRQFACFETAQAYVTVMELIDGVEVRDVTRAVGGLPVNMNKLIIGQLCLGLRYLHHIGFIHRDVKPANMMITSGVRVKLIDFDTSKVSIGMFIKNHPLNNFYRRTVKEIFEKEAIGTIPFMPPEILRGKPFGRTIDWWAVGVTVYNLHTNTYPFLGKGYDVKKTQKKIIKGTYTWPKSKSGPPPQEMVDLVKDFLKKRPEKRLCSKDYAEIENHPFFADFEWAKWDSGTASEEWVQLDKIITAQKLKRAKENQSAIKNTKKTKETKKTKKSRTPLRLRDLTPARKQTPLHTTFSLAFRMAVRRLRAEGKLPANALDEPVDFDGTYQASNTEGHTYLIRQLRYKVHRDCNHMGEQDAIDQIMTADTSANKSNDPTSKSLNMGASRDAPVSETSPEPVLVMPVDKTAQKASPEPKSILDEKLKFLPEHKALMQGIISDVPERKTLLEIKKASPESKVVGAKKASPERKVVEEGPPRAPLERKTIRDGKFRAVSQKRSVPGSRLMAAPKVSGPDSRLVPVPKVTAEPSKSMAAYRAKEIRKSISPEPTTPSHIKLKAPPTPKSMPAKAFQRISPVPLAHPVVKYVVSPAGKSPPKVKFSLEPKIATISKIAQVPSEEIQNSRVQENGEEDQEVKENNVAAEGDKPPGCAIV</sequence>
<reference evidence="14" key="1">
    <citation type="submission" date="2021-01" db="UniProtKB">
        <authorList>
            <consortium name="EnsemblMetazoa"/>
        </authorList>
    </citation>
    <scope>IDENTIFICATION</scope>
</reference>
<evidence type="ECO:0000256" key="9">
    <source>
        <dbReference type="ARBA" id="ARBA00047899"/>
    </source>
</evidence>
<dbReference type="KEGG" id="vde:111245139"/>
<feature type="compositionally biased region" description="Basic residues" evidence="12">
    <location>
        <begin position="569"/>
        <end position="584"/>
    </location>
</feature>
<dbReference type="PROSITE" id="PS00107">
    <property type="entry name" value="PROTEIN_KINASE_ATP"/>
    <property type="match status" value="1"/>
</dbReference>
<evidence type="ECO:0000256" key="5">
    <source>
        <dbReference type="ARBA" id="ARBA00022741"/>
    </source>
</evidence>
<evidence type="ECO:0000259" key="13">
    <source>
        <dbReference type="PROSITE" id="PS50011"/>
    </source>
</evidence>
<feature type="compositionally biased region" description="Polar residues" evidence="12">
    <location>
        <begin position="676"/>
        <end position="691"/>
    </location>
</feature>
<dbReference type="PROSITE" id="PS00108">
    <property type="entry name" value="PROTEIN_KINASE_ST"/>
    <property type="match status" value="1"/>
</dbReference>
<dbReference type="InParanoid" id="A0A7M7J9Q0"/>
<dbReference type="PROSITE" id="PS50011">
    <property type="entry name" value="PROTEIN_KINASE_DOM"/>
    <property type="match status" value="1"/>
</dbReference>
<keyword evidence="6" id="KW-0418">Kinase</keyword>
<feature type="region of interest" description="Disordered" evidence="12">
    <location>
        <begin position="676"/>
        <end position="704"/>
    </location>
</feature>
<dbReference type="GeneID" id="111245139"/>
<dbReference type="InterPro" id="IPR000719">
    <property type="entry name" value="Prot_kinase_dom"/>
</dbReference>
<dbReference type="Gene3D" id="1.10.510.10">
    <property type="entry name" value="Transferase(Phosphotransferase) domain 1"/>
    <property type="match status" value="1"/>
</dbReference>
<dbReference type="Pfam" id="PF00069">
    <property type="entry name" value="Pkinase"/>
    <property type="match status" value="1"/>
</dbReference>
<feature type="binding site" evidence="11">
    <location>
        <position position="287"/>
    </location>
    <ligand>
        <name>ATP</name>
        <dbReference type="ChEBI" id="CHEBI:30616"/>
    </ligand>
</feature>
<feature type="region of interest" description="Disordered" evidence="12">
    <location>
        <begin position="562"/>
        <end position="584"/>
    </location>
</feature>
<keyword evidence="5 11" id="KW-0547">Nucleotide-binding</keyword>
<dbReference type="InterPro" id="IPR011009">
    <property type="entry name" value="Kinase-like_dom_sf"/>
</dbReference>
<dbReference type="SMART" id="SM00220">
    <property type="entry name" value="S_TKc"/>
    <property type="match status" value="1"/>
</dbReference>
<feature type="region of interest" description="Disordered" evidence="12">
    <location>
        <begin position="924"/>
        <end position="959"/>
    </location>
</feature>
<dbReference type="GO" id="GO:0005524">
    <property type="term" value="F:ATP binding"/>
    <property type="evidence" value="ECO:0007669"/>
    <property type="project" value="UniProtKB-UniRule"/>
</dbReference>
<evidence type="ECO:0000313" key="15">
    <source>
        <dbReference type="Proteomes" id="UP000594260"/>
    </source>
</evidence>
<evidence type="ECO:0000256" key="12">
    <source>
        <dbReference type="SAM" id="MobiDB-lite"/>
    </source>
</evidence>
<evidence type="ECO:0000256" key="6">
    <source>
        <dbReference type="ARBA" id="ARBA00022777"/>
    </source>
</evidence>
<name>A0A7M7J9Q0_VARDE</name>
<evidence type="ECO:0000256" key="8">
    <source>
        <dbReference type="ARBA" id="ARBA00033099"/>
    </source>
</evidence>
<dbReference type="PANTHER" id="PTHR24356:SF1">
    <property type="entry name" value="SERINE_THREONINE-PROTEIN KINASE GREATWALL"/>
    <property type="match status" value="1"/>
</dbReference>
<dbReference type="InterPro" id="IPR008271">
    <property type="entry name" value="Ser/Thr_kinase_AS"/>
</dbReference>
<dbReference type="GO" id="GO:0035556">
    <property type="term" value="P:intracellular signal transduction"/>
    <property type="evidence" value="ECO:0007669"/>
    <property type="project" value="TreeGrafter"/>
</dbReference>
<comment type="catalytic activity">
    <reaction evidence="9">
        <text>L-threonyl-[protein] + ATP = O-phospho-L-threonyl-[protein] + ADP + H(+)</text>
        <dbReference type="Rhea" id="RHEA:46608"/>
        <dbReference type="Rhea" id="RHEA-COMP:11060"/>
        <dbReference type="Rhea" id="RHEA-COMP:11605"/>
        <dbReference type="ChEBI" id="CHEBI:15378"/>
        <dbReference type="ChEBI" id="CHEBI:30013"/>
        <dbReference type="ChEBI" id="CHEBI:30616"/>
        <dbReference type="ChEBI" id="CHEBI:61977"/>
        <dbReference type="ChEBI" id="CHEBI:456216"/>
        <dbReference type="EC" id="2.7.11.1"/>
    </reaction>
</comment>
<keyword evidence="7 11" id="KW-0067">ATP-binding</keyword>
<comment type="catalytic activity">
    <reaction evidence="10">
        <text>L-seryl-[protein] + ATP = O-phospho-L-seryl-[protein] + ADP + H(+)</text>
        <dbReference type="Rhea" id="RHEA:17989"/>
        <dbReference type="Rhea" id="RHEA-COMP:9863"/>
        <dbReference type="Rhea" id="RHEA-COMP:11604"/>
        <dbReference type="ChEBI" id="CHEBI:15378"/>
        <dbReference type="ChEBI" id="CHEBI:29999"/>
        <dbReference type="ChEBI" id="CHEBI:30616"/>
        <dbReference type="ChEBI" id="CHEBI:83421"/>
        <dbReference type="ChEBI" id="CHEBI:456216"/>
        <dbReference type="EC" id="2.7.11.1"/>
    </reaction>
</comment>
<feature type="domain" description="Protein kinase" evidence="13">
    <location>
        <begin position="255"/>
        <end position="528"/>
    </location>
</feature>
<dbReference type="OrthoDB" id="6499006at2759"/>
<dbReference type="InterPro" id="IPR050236">
    <property type="entry name" value="Ser_Thr_kinase_AGC"/>
</dbReference>
<protein>
    <recommendedName>
        <fullName evidence="2">Serine/threonine-protein kinase greatwall</fullName>
        <ecNumber evidence="1">2.7.11.1</ecNumber>
    </recommendedName>
    <alternativeName>
        <fullName evidence="8">Microtubule-associated serine/threonine-protein kinase-like</fullName>
    </alternativeName>
</protein>
<dbReference type="GO" id="GO:0004674">
    <property type="term" value="F:protein serine/threonine kinase activity"/>
    <property type="evidence" value="ECO:0007669"/>
    <property type="project" value="UniProtKB-KW"/>
</dbReference>
<evidence type="ECO:0000256" key="4">
    <source>
        <dbReference type="ARBA" id="ARBA00022679"/>
    </source>
</evidence>
<evidence type="ECO:0000256" key="7">
    <source>
        <dbReference type="ARBA" id="ARBA00022840"/>
    </source>
</evidence>
<evidence type="ECO:0000256" key="3">
    <source>
        <dbReference type="ARBA" id="ARBA00022527"/>
    </source>
</evidence>
<evidence type="ECO:0000256" key="2">
    <source>
        <dbReference type="ARBA" id="ARBA00022148"/>
    </source>
</evidence>
<keyword evidence="15" id="KW-1185">Reference proteome</keyword>